<gene>
    <name evidence="1" type="ORF">PHYSODRAFT_330639</name>
</gene>
<dbReference type="AlphaFoldDB" id="G4ZF70"/>
<dbReference type="InterPro" id="IPR053139">
    <property type="entry name" value="Surface_bspA-like"/>
</dbReference>
<sequence length="1145" mass="130600">MQRSSDATAADQARSAKRSLTFPSVSIGKYIFSSEKLRHVNMRSCNDRSGDRVVAYICDQYCAEVHWSKVTGTKRYKMTEQVQARWPAVMQRSSDATAADQARSAKRSLTFPSVSIGKYIFSSEKLRHVNMRSCNDRSGNRVVAYICDQYCAEVHWSKVTGTKRYKMTEQVQARWPAVMQRSSDATAADQARSAKRSLTFPSVSIGKYIFSSEKLRHVNMRSCNDRSGDRVVAYICDQYCAEVHWSKVTGTKRYKMTEQVQARWPAVMQRSSDATAADQARSAKRSLTFPSVSIGKYIFSSEKLRHVNMRSCNDRSGDRVVAYICDQYCAEVHWSKVTGTKRYKMTEQVQAADQARSAKRSLTFPSVSIGKYIFSSEKLRHVNMRSCNDRSGDRVVAYICDQYCAEVHWSKVTGTKRYKMTEQVQARWPAVMQRSRDATAADQARSAKRSLTFPSVSIRKYIFSSEKLRHVNMRSCNDRSGDRVVAYICDQYCAEVHWSKVTGTKRYKMTEQVQARWPAVMQHSSDATAADQARSAKRSLTFPSVSIGKYIFSSEKLRHVNMRSCNDRSGDRVVAYICDQYCAEVHWSKVTGTKRYKMTEQVQARWPAVMQRSSDATAADQARSAKRSLTFPSVSIGKYIFSSEKLRHVNMRSCNDRSGDRVVAYICDQYCAEVHWSKVTGTKRYKMTEQVQARWPAVMQRSSDATAADQARSAKRSLTFPSVSIGKYIFSSEKLRHVNMRSCNDRSGDRVVAYICDQYCAEVHWSKVTGTKRYKMTEQVQARWPAVMQRSSDATAADQARSAKRSLTFPSVSIGKYIFSSEKLRHVNMRSCNDRSGDRVVAYICDQYCAEVHWSKVTGTKRYKMTEQVQARWPAIMQRSSDATAADQARSAKRSLTFPSVSIGKYIFSSEKLRHVNMRSCNDRSGDRVVAYICDQYCAEVHWSKVTGTKRYKMTEQVQARWPAIMQRSSDATAADQARSAKRSLTFPSVSIGKYIFSSEKLRHVNMRSCNDRSGDRVVAYICDQYCAEVHWSKVTGTKRYKMTEQVQARWPAIMQRSSDATAADQARSAKRSLTFPSVSIGKYIFSSEKLRHINMRSCNDRSGDRVVAYICDQYCAEVHWSKVTGTKRYKMTEQVQGNFWSATR</sequence>
<proteinExistence type="predicted"/>
<dbReference type="GeneID" id="20646149"/>
<protein>
    <submittedName>
        <fullName evidence="1">Uncharacterized protein</fullName>
    </submittedName>
</protein>
<reference evidence="1 2" key="1">
    <citation type="journal article" date="2006" name="Science">
        <title>Phytophthora genome sequences uncover evolutionary origins and mechanisms of pathogenesis.</title>
        <authorList>
            <person name="Tyler B.M."/>
            <person name="Tripathy S."/>
            <person name="Zhang X."/>
            <person name="Dehal P."/>
            <person name="Jiang R.H."/>
            <person name="Aerts A."/>
            <person name="Arredondo F.D."/>
            <person name="Baxter L."/>
            <person name="Bensasson D."/>
            <person name="Beynon J.L."/>
            <person name="Chapman J."/>
            <person name="Damasceno C.M."/>
            <person name="Dorrance A.E."/>
            <person name="Dou D."/>
            <person name="Dickerman A.W."/>
            <person name="Dubchak I.L."/>
            <person name="Garbelotto M."/>
            <person name="Gijzen M."/>
            <person name="Gordon S.G."/>
            <person name="Govers F."/>
            <person name="Grunwald N.J."/>
            <person name="Huang W."/>
            <person name="Ivors K.L."/>
            <person name="Jones R.W."/>
            <person name="Kamoun S."/>
            <person name="Krampis K."/>
            <person name="Lamour K.H."/>
            <person name="Lee M.K."/>
            <person name="McDonald W.H."/>
            <person name="Medina M."/>
            <person name="Meijer H.J."/>
            <person name="Nordberg E.K."/>
            <person name="Maclean D.J."/>
            <person name="Ospina-Giraldo M.D."/>
            <person name="Morris P.F."/>
            <person name="Phuntumart V."/>
            <person name="Putnam N.H."/>
            <person name="Rash S."/>
            <person name="Rose J.K."/>
            <person name="Sakihama Y."/>
            <person name="Salamov A.A."/>
            <person name="Savidor A."/>
            <person name="Scheuring C.F."/>
            <person name="Smith B.M."/>
            <person name="Sobral B.W."/>
            <person name="Terry A."/>
            <person name="Torto-Alalibo T.A."/>
            <person name="Win J."/>
            <person name="Xu Z."/>
            <person name="Zhang H."/>
            <person name="Grigoriev I.V."/>
            <person name="Rokhsar D.S."/>
            <person name="Boore J.L."/>
        </authorList>
    </citation>
    <scope>NUCLEOTIDE SEQUENCE [LARGE SCALE GENOMIC DNA]</scope>
    <source>
        <strain evidence="1 2">P6497</strain>
    </source>
</reference>
<keyword evidence="2" id="KW-1185">Reference proteome</keyword>
<dbReference type="InParanoid" id="G4ZF70"/>
<dbReference type="PANTHER" id="PTHR45661:SF3">
    <property type="entry name" value="IG-LIKE DOMAIN-CONTAINING PROTEIN"/>
    <property type="match status" value="1"/>
</dbReference>
<name>G4ZF70_PHYSP</name>
<evidence type="ECO:0000313" key="1">
    <source>
        <dbReference type="EMBL" id="EGZ16573.1"/>
    </source>
</evidence>
<organism evidence="1 2">
    <name type="scientific">Phytophthora sojae (strain P6497)</name>
    <name type="common">Soybean stem and root rot agent</name>
    <name type="synonym">Phytophthora megasperma f. sp. glycines</name>
    <dbReference type="NCBI Taxonomy" id="1094619"/>
    <lineage>
        <taxon>Eukaryota</taxon>
        <taxon>Sar</taxon>
        <taxon>Stramenopiles</taxon>
        <taxon>Oomycota</taxon>
        <taxon>Peronosporomycetes</taxon>
        <taxon>Peronosporales</taxon>
        <taxon>Peronosporaceae</taxon>
        <taxon>Phytophthora</taxon>
    </lineage>
</organism>
<evidence type="ECO:0000313" key="2">
    <source>
        <dbReference type="Proteomes" id="UP000002640"/>
    </source>
</evidence>
<dbReference type="EMBL" id="JH159154">
    <property type="protein sequence ID" value="EGZ16573.1"/>
    <property type="molecule type" value="Genomic_DNA"/>
</dbReference>
<dbReference type="RefSeq" id="XP_009525631.1">
    <property type="nucleotide sequence ID" value="XM_009527336.1"/>
</dbReference>
<dbReference type="PANTHER" id="PTHR45661">
    <property type="entry name" value="SURFACE ANTIGEN"/>
    <property type="match status" value="1"/>
</dbReference>
<dbReference type="Proteomes" id="UP000002640">
    <property type="component" value="Unassembled WGS sequence"/>
</dbReference>
<accession>G4ZF70</accession>
<dbReference type="KEGG" id="psoj:PHYSODRAFT_330639"/>